<keyword evidence="4 8" id="KW-0812">Transmembrane</keyword>
<dbReference type="AlphaFoldDB" id="A0A9X2D6G4"/>
<dbReference type="RefSeq" id="WP_250826665.1">
    <property type="nucleotide sequence ID" value="NZ_JAMOIL010000007.1"/>
</dbReference>
<dbReference type="Proteomes" id="UP001139485">
    <property type="component" value="Unassembled WGS sequence"/>
</dbReference>
<dbReference type="GO" id="GO:0016780">
    <property type="term" value="F:phosphotransferase activity, for other substituted phosphate groups"/>
    <property type="evidence" value="ECO:0007669"/>
    <property type="project" value="TreeGrafter"/>
</dbReference>
<evidence type="ECO:0000256" key="8">
    <source>
        <dbReference type="SAM" id="Phobius"/>
    </source>
</evidence>
<evidence type="ECO:0000256" key="4">
    <source>
        <dbReference type="ARBA" id="ARBA00022692"/>
    </source>
</evidence>
<evidence type="ECO:0000256" key="7">
    <source>
        <dbReference type="SAM" id="MobiDB-lite"/>
    </source>
</evidence>
<evidence type="ECO:0000256" key="3">
    <source>
        <dbReference type="ARBA" id="ARBA00022679"/>
    </source>
</evidence>
<comment type="subcellular location">
    <subcellularLocation>
        <location evidence="1">Membrane</location>
        <topology evidence="1">Multi-pass membrane protein</topology>
    </subcellularLocation>
</comment>
<feature type="transmembrane region" description="Helical" evidence="8">
    <location>
        <begin position="90"/>
        <end position="112"/>
    </location>
</feature>
<evidence type="ECO:0000259" key="9">
    <source>
        <dbReference type="Pfam" id="PF02397"/>
    </source>
</evidence>
<organism evidence="10 11">
    <name type="scientific">Nocardioides bruguierae</name>
    <dbReference type="NCBI Taxonomy" id="2945102"/>
    <lineage>
        <taxon>Bacteria</taxon>
        <taxon>Bacillati</taxon>
        <taxon>Actinomycetota</taxon>
        <taxon>Actinomycetes</taxon>
        <taxon>Propionibacteriales</taxon>
        <taxon>Nocardioidaceae</taxon>
        <taxon>Nocardioides</taxon>
    </lineage>
</organism>
<evidence type="ECO:0000256" key="6">
    <source>
        <dbReference type="ARBA" id="ARBA00023136"/>
    </source>
</evidence>
<evidence type="ECO:0000256" key="2">
    <source>
        <dbReference type="ARBA" id="ARBA00006464"/>
    </source>
</evidence>
<keyword evidence="11" id="KW-1185">Reference proteome</keyword>
<comment type="similarity">
    <text evidence="2">Belongs to the bacterial sugar transferase family.</text>
</comment>
<evidence type="ECO:0000313" key="11">
    <source>
        <dbReference type="Proteomes" id="UP001139485"/>
    </source>
</evidence>
<keyword evidence="6 8" id="KW-0472">Membrane</keyword>
<feature type="region of interest" description="Disordered" evidence="7">
    <location>
        <begin position="1"/>
        <end position="48"/>
    </location>
</feature>
<feature type="domain" description="Bacterial sugar transferase" evidence="9">
    <location>
        <begin position="295"/>
        <end position="484"/>
    </location>
</feature>
<feature type="transmembrane region" description="Helical" evidence="8">
    <location>
        <begin position="301"/>
        <end position="323"/>
    </location>
</feature>
<evidence type="ECO:0000256" key="1">
    <source>
        <dbReference type="ARBA" id="ARBA00004141"/>
    </source>
</evidence>
<feature type="transmembrane region" description="Helical" evidence="8">
    <location>
        <begin position="150"/>
        <end position="169"/>
    </location>
</feature>
<name>A0A9X2D6G4_9ACTN</name>
<accession>A0A9X2D6G4</accession>
<evidence type="ECO:0000256" key="5">
    <source>
        <dbReference type="ARBA" id="ARBA00022989"/>
    </source>
</evidence>
<reference evidence="10" key="1">
    <citation type="submission" date="2022-05" db="EMBL/GenBank/DDBJ databases">
        <authorList>
            <person name="Tuo L."/>
        </authorList>
    </citation>
    <scope>NUCLEOTIDE SEQUENCE</scope>
    <source>
        <strain evidence="10">BSK12Z-4</strain>
    </source>
</reference>
<dbReference type="InterPro" id="IPR017475">
    <property type="entry name" value="EPS_sugar_tfrase"/>
</dbReference>
<dbReference type="PANTHER" id="PTHR30576:SF10">
    <property type="entry name" value="SLL5057 PROTEIN"/>
    <property type="match status" value="1"/>
</dbReference>
<protein>
    <submittedName>
        <fullName evidence="10">Exopolysaccharide biosynthesis polyprenyl glycosylphosphotransferase</fullName>
    </submittedName>
</protein>
<feature type="compositionally biased region" description="Basic and acidic residues" evidence="7">
    <location>
        <begin position="12"/>
        <end position="34"/>
    </location>
</feature>
<feature type="transmembrane region" description="Helical" evidence="8">
    <location>
        <begin position="124"/>
        <end position="144"/>
    </location>
</feature>
<dbReference type="PANTHER" id="PTHR30576">
    <property type="entry name" value="COLANIC BIOSYNTHESIS UDP-GLUCOSE LIPID CARRIER TRANSFERASE"/>
    <property type="match status" value="1"/>
</dbReference>
<dbReference type="InterPro" id="IPR003362">
    <property type="entry name" value="Bact_transf"/>
</dbReference>
<dbReference type="NCBIfam" id="TIGR03025">
    <property type="entry name" value="EPS_sugtrans"/>
    <property type="match status" value="1"/>
</dbReference>
<dbReference type="EMBL" id="JAMOIL010000007">
    <property type="protein sequence ID" value="MCM0619955.1"/>
    <property type="molecule type" value="Genomic_DNA"/>
</dbReference>
<proteinExistence type="inferred from homology"/>
<evidence type="ECO:0000313" key="10">
    <source>
        <dbReference type="EMBL" id="MCM0619955.1"/>
    </source>
</evidence>
<keyword evidence="5 8" id="KW-1133">Transmembrane helix</keyword>
<keyword evidence="3" id="KW-0808">Transferase</keyword>
<dbReference type="Pfam" id="PF02397">
    <property type="entry name" value="Bac_transf"/>
    <property type="match status" value="1"/>
</dbReference>
<sequence length="490" mass="52610">MTDVARAVEPTFEEHPCEGRLLDEQREQRADRRAVPARPGSPLRLTRPGDHAAARRELVTVARVLPFLDLALLLPALLGARALMHGPRALEVLALAGLWIVVVAAHGCYRPLITRSRRSALERVLAAAGGYGLILWAGSAVGFLDPVGERAGVILVVAVLVTAAVHVLAAGFTRPRRVLVVGDADSLADAGAVLGAQRGWQVVGSCSPAEDGLLAAPALAARRRADAVVVLPGAHVDTPGLRRLAWALETDGVSMLVGTGLVDVSQRRAEMTQVGGWSMLHVQHVERSGVAAVVKSALDRVAAAGLLLLLAPLMVSLTLAVRLDSRGPALFKQVRVGRDGQTFTMLKFRSMHVPGSVPAADVALVNEADGASPLFKMRRDPRVTRVGAWLRRYSLDELPQLVNVVRGEMSLVGPRPALPTEVEQYREDARRRLHVRPGLTGLWQVSGRSDLTWAESVRMDTLYVDNWSLGLDLAILGRTISAVLSHRGAY</sequence>
<dbReference type="GO" id="GO:0016020">
    <property type="term" value="C:membrane"/>
    <property type="evidence" value="ECO:0007669"/>
    <property type="project" value="UniProtKB-SubCell"/>
</dbReference>
<comment type="caution">
    <text evidence="10">The sequence shown here is derived from an EMBL/GenBank/DDBJ whole genome shotgun (WGS) entry which is preliminary data.</text>
</comment>
<feature type="transmembrane region" description="Helical" evidence="8">
    <location>
        <begin position="64"/>
        <end position="84"/>
    </location>
</feature>
<gene>
    <name evidence="10" type="ORF">M8330_06555</name>
</gene>